<organism evidence="2 3">
    <name type="scientific">Drosophila busckii</name>
    <name type="common">Fruit fly</name>
    <dbReference type="NCBI Taxonomy" id="30019"/>
    <lineage>
        <taxon>Eukaryota</taxon>
        <taxon>Metazoa</taxon>
        <taxon>Ecdysozoa</taxon>
        <taxon>Arthropoda</taxon>
        <taxon>Hexapoda</taxon>
        <taxon>Insecta</taxon>
        <taxon>Pterygota</taxon>
        <taxon>Neoptera</taxon>
        <taxon>Endopterygota</taxon>
        <taxon>Diptera</taxon>
        <taxon>Brachycera</taxon>
        <taxon>Muscomorpha</taxon>
        <taxon>Ephydroidea</taxon>
        <taxon>Drosophilidae</taxon>
        <taxon>Drosophila</taxon>
    </lineage>
</organism>
<dbReference type="Gene3D" id="3.90.215.10">
    <property type="entry name" value="Gamma Fibrinogen, chain A, domain 1"/>
    <property type="match status" value="2"/>
</dbReference>
<dbReference type="PANTHER" id="PTHR19143">
    <property type="entry name" value="FIBRINOGEN/TENASCIN/ANGIOPOEITIN"/>
    <property type="match status" value="1"/>
</dbReference>
<dbReference type="AlphaFoldDB" id="A0A0M4EL51"/>
<accession>A0A0M4EL51</accession>
<reference evidence="2 3" key="1">
    <citation type="submission" date="2015-08" db="EMBL/GenBank/DDBJ databases">
        <title>Ancestral chromatin configuration constrains chromatin evolution on differentiating sex chromosomes in Drosophila.</title>
        <authorList>
            <person name="Zhou Q."/>
            <person name="Bachtrog D."/>
        </authorList>
    </citation>
    <scope>NUCLEOTIDE SEQUENCE [LARGE SCALE GENOMIC DNA]</scope>
    <source>
        <tissue evidence="2">Whole larvae</tissue>
    </source>
</reference>
<dbReference type="PANTHER" id="PTHR19143:SF327">
    <property type="entry name" value="FI21813P1-RELATED"/>
    <property type="match status" value="1"/>
</dbReference>
<protein>
    <submittedName>
        <fullName evidence="2">Maker107</fullName>
    </submittedName>
</protein>
<dbReference type="InterPro" id="IPR036056">
    <property type="entry name" value="Fibrinogen-like_C"/>
</dbReference>
<dbReference type="Pfam" id="PF00147">
    <property type="entry name" value="Fibrinogen_C"/>
    <property type="match status" value="1"/>
</dbReference>
<name>A0A0M4EL51_DROBS</name>
<proteinExistence type="predicted"/>
<keyword evidence="3" id="KW-1185">Reference proteome</keyword>
<dbReference type="SUPFAM" id="SSF56496">
    <property type="entry name" value="Fibrinogen C-terminal domain-like"/>
    <property type="match status" value="2"/>
</dbReference>
<dbReference type="EMBL" id="CP012524">
    <property type="protein sequence ID" value="ALC42242.1"/>
    <property type="molecule type" value="Genomic_DNA"/>
</dbReference>
<dbReference type="InterPro" id="IPR002181">
    <property type="entry name" value="Fibrinogen_a/b/g_C_dom"/>
</dbReference>
<gene>
    <name evidence="2" type="ORF">Dbus_chr2Rg1821</name>
</gene>
<dbReference type="Proteomes" id="UP000494163">
    <property type="component" value="Chromosome 2R"/>
</dbReference>
<evidence type="ECO:0000313" key="2">
    <source>
        <dbReference type="EMBL" id="ALC42242.1"/>
    </source>
</evidence>
<dbReference type="GO" id="GO:0005615">
    <property type="term" value="C:extracellular space"/>
    <property type="evidence" value="ECO:0007669"/>
    <property type="project" value="TreeGrafter"/>
</dbReference>
<sequence>MKFSTFDNDHSTIKGSTCASERTGAWWYSDCTYSWAWLVIARRFDGSVNFFRNWTVYKDGDLNGFPSA</sequence>
<evidence type="ECO:0000259" key="1">
    <source>
        <dbReference type="Pfam" id="PF00147"/>
    </source>
</evidence>
<dbReference type="InterPro" id="IPR014716">
    <property type="entry name" value="Fibrinogen_a/b/g_C_1"/>
</dbReference>
<dbReference type="InterPro" id="IPR050373">
    <property type="entry name" value="Fibrinogen_C-term_domain"/>
</dbReference>
<evidence type="ECO:0000313" key="3">
    <source>
        <dbReference type="Proteomes" id="UP000494163"/>
    </source>
</evidence>
<feature type="domain" description="Fibrinogen C-terminal" evidence="1">
    <location>
        <begin position="36"/>
        <end position="60"/>
    </location>
</feature>